<dbReference type="AlphaFoldDB" id="A0A934NFZ7"/>
<accession>A0A934NFZ7</accession>
<reference evidence="1 2" key="1">
    <citation type="submission" date="2020-10" db="EMBL/GenBank/DDBJ databases">
        <title>Ca. Dormibacterota MAGs.</title>
        <authorList>
            <person name="Montgomery K."/>
        </authorList>
    </citation>
    <scope>NUCLEOTIDE SEQUENCE [LARGE SCALE GENOMIC DNA]</scope>
    <source>
        <strain evidence="1">Mitchell_Peninsula_5</strain>
    </source>
</reference>
<dbReference type="EMBL" id="JAEKNN010000068">
    <property type="protein sequence ID" value="MBJ7610598.1"/>
    <property type="molecule type" value="Genomic_DNA"/>
</dbReference>
<dbReference type="Proteomes" id="UP000614410">
    <property type="component" value="Unassembled WGS sequence"/>
</dbReference>
<organism evidence="1 2">
    <name type="scientific">Candidatus Amunia macphersoniae</name>
    <dbReference type="NCBI Taxonomy" id="3127014"/>
    <lineage>
        <taxon>Bacteria</taxon>
        <taxon>Bacillati</taxon>
        <taxon>Candidatus Dormiibacterota</taxon>
        <taxon>Candidatus Dormibacteria</taxon>
        <taxon>Candidatus Aeolococcales</taxon>
        <taxon>Candidatus Aeolococcaceae</taxon>
        <taxon>Candidatus Amunia</taxon>
    </lineage>
</organism>
<gene>
    <name evidence="1" type="ORF">JF887_14415</name>
</gene>
<proteinExistence type="predicted"/>
<comment type="caution">
    <text evidence="1">The sequence shown here is derived from an EMBL/GenBank/DDBJ whole genome shotgun (WGS) entry which is preliminary data.</text>
</comment>
<evidence type="ECO:0000313" key="1">
    <source>
        <dbReference type="EMBL" id="MBJ7610598.1"/>
    </source>
</evidence>
<evidence type="ECO:0000313" key="2">
    <source>
        <dbReference type="Proteomes" id="UP000614410"/>
    </source>
</evidence>
<protein>
    <submittedName>
        <fullName evidence="1">Uncharacterized protein</fullName>
    </submittedName>
</protein>
<name>A0A934NFZ7_9BACT</name>
<sequence>MDLPVRAEWLEGELILTATRNGYERLREWMRAEPEAAAHLEQTGTATGVLLAEVILSGTMSPRVTFKADGVRLRITGSAEAFLVRNFEGLGTVVSPGSHSHWDYFPGHPLLASDSVPTLVEVLPDGVEGSG</sequence>